<reference evidence="12 13" key="1">
    <citation type="journal article" date="2014" name="Antonie Van Leeuwenhoek">
        <title>Hyphomonas beringensis sp. nov. and Hyphomonas chukchiensis sp. nov., isolated from surface seawater of the Bering Sea and Chukchi Sea.</title>
        <authorList>
            <person name="Li C."/>
            <person name="Lai Q."/>
            <person name="Li G."/>
            <person name="Dong C."/>
            <person name="Wang J."/>
            <person name="Liao Y."/>
            <person name="Shao Z."/>
        </authorList>
    </citation>
    <scope>NUCLEOTIDE SEQUENCE [LARGE SCALE GENOMIC DNA]</scope>
    <source>
        <strain evidence="12 13">22II1-22F38</strain>
    </source>
</reference>
<protein>
    <submittedName>
        <fullName evidence="11">Sugar transferase</fullName>
    </submittedName>
</protein>
<dbReference type="RefSeq" id="WP_081806196.1">
    <property type="nucleotide sequence ID" value="NZ_AWFH01000045.1"/>
</dbReference>
<evidence type="ECO:0000256" key="5">
    <source>
        <dbReference type="ARBA" id="ARBA00022692"/>
    </source>
</evidence>
<feature type="transmembrane region" description="Helical" evidence="9">
    <location>
        <begin position="36"/>
        <end position="60"/>
    </location>
</feature>
<keyword evidence="3" id="KW-1003">Cell membrane</keyword>
<evidence type="ECO:0000256" key="4">
    <source>
        <dbReference type="ARBA" id="ARBA00022679"/>
    </source>
</evidence>
<dbReference type="OrthoDB" id="9808602at2"/>
<keyword evidence="4 11" id="KW-0808">Transferase</keyword>
<dbReference type="STRING" id="1280948.HY36_08065"/>
<dbReference type="PANTHER" id="PTHR30576:SF4">
    <property type="entry name" value="UNDECAPRENYL-PHOSPHATE GALACTOSE PHOSPHOTRANSFERASE"/>
    <property type="match status" value="1"/>
</dbReference>
<gene>
    <name evidence="11" type="ORF">DCG65_02420</name>
    <name evidence="12" type="ORF">HY36_08065</name>
</gene>
<dbReference type="GO" id="GO:0005886">
    <property type="term" value="C:plasma membrane"/>
    <property type="evidence" value="ECO:0007669"/>
    <property type="project" value="UniProtKB-SubCell"/>
</dbReference>
<comment type="caution">
    <text evidence="12">The sequence shown here is derived from an EMBL/GenBank/DDBJ whole genome shotgun (WGS) entry which is preliminary data.</text>
</comment>
<evidence type="ECO:0000256" key="7">
    <source>
        <dbReference type="ARBA" id="ARBA00023136"/>
    </source>
</evidence>
<evidence type="ECO:0000313" key="14">
    <source>
        <dbReference type="Proteomes" id="UP000259173"/>
    </source>
</evidence>
<evidence type="ECO:0000259" key="10">
    <source>
        <dbReference type="Pfam" id="PF02397"/>
    </source>
</evidence>
<dbReference type="GO" id="GO:0016780">
    <property type="term" value="F:phosphotransferase activity, for other substituted phosphate groups"/>
    <property type="evidence" value="ECO:0007669"/>
    <property type="project" value="TreeGrafter"/>
</dbReference>
<sequence length="231" mass="26020">MGLRLSKESREVEISTYTTLRSRPVRPGTELSAKRAFDVVVASAILLFTAPLILAVAIIVRLQDGAPALFRQSRLGKDGVPFKCYKLRSMVADADIRLQELLAADPEARREWADTQKLTHDPRITPFGHFLRKSSIDELPQLINVIRGDMSLVGPRPIVESEVSKYGDNFKDYCAVRPGLTGLWQVRGRSDTTYETRVEMDVEYVREHSFLSDLKILFLTVPAVFNSRGAR</sequence>
<dbReference type="eggNOG" id="COG2148">
    <property type="taxonomic scope" value="Bacteria"/>
</dbReference>
<keyword evidence="6 9" id="KW-1133">Transmembrane helix</keyword>
<dbReference type="GO" id="GO:0000271">
    <property type="term" value="P:polysaccharide biosynthetic process"/>
    <property type="evidence" value="ECO:0007669"/>
    <property type="project" value="UniProtKB-KW"/>
</dbReference>
<keyword evidence="8" id="KW-0270">Exopolysaccharide synthesis</keyword>
<evidence type="ECO:0000313" key="12">
    <source>
        <dbReference type="EMBL" id="KCZ59223.1"/>
    </source>
</evidence>
<dbReference type="Proteomes" id="UP000259173">
    <property type="component" value="Unassembled WGS sequence"/>
</dbReference>
<evidence type="ECO:0000313" key="11">
    <source>
        <dbReference type="EMBL" id="HAE93387.1"/>
    </source>
</evidence>
<dbReference type="Pfam" id="PF02397">
    <property type="entry name" value="Bac_transf"/>
    <property type="match status" value="1"/>
</dbReference>
<dbReference type="EMBL" id="AWFH01000045">
    <property type="protein sequence ID" value="KCZ59223.1"/>
    <property type="molecule type" value="Genomic_DNA"/>
</dbReference>
<comment type="subcellular location">
    <subcellularLocation>
        <location evidence="1">Cell membrane</location>
    </subcellularLocation>
</comment>
<evidence type="ECO:0000256" key="6">
    <source>
        <dbReference type="ARBA" id="ARBA00022989"/>
    </source>
</evidence>
<keyword evidence="5 9" id="KW-0812">Transmembrane</keyword>
<evidence type="ECO:0000256" key="3">
    <source>
        <dbReference type="ARBA" id="ARBA00022475"/>
    </source>
</evidence>
<feature type="domain" description="Bacterial sugar transferase" evidence="10">
    <location>
        <begin position="34"/>
        <end position="225"/>
    </location>
</feature>
<name>A0A059DY36_9PROT</name>
<dbReference type="EMBL" id="DMBR01000074">
    <property type="protein sequence ID" value="HAE93387.1"/>
    <property type="molecule type" value="Genomic_DNA"/>
</dbReference>
<accession>A0A059DY36</accession>
<organism evidence="12 13">
    <name type="scientific">Hyphomonas atlantica</name>
    <dbReference type="NCBI Taxonomy" id="1280948"/>
    <lineage>
        <taxon>Bacteria</taxon>
        <taxon>Pseudomonadati</taxon>
        <taxon>Pseudomonadota</taxon>
        <taxon>Alphaproteobacteria</taxon>
        <taxon>Hyphomonadales</taxon>
        <taxon>Hyphomonadaceae</taxon>
        <taxon>Hyphomonas</taxon>
    </lineage>
</organism>
<dbReference type="AlphaFoldDB" id="A0A059DY36"/>
<keyword evidence="13" id="KW-1185">Reference proteome</keyword>
<dbReference type="PATRIC" id="fig|1280948.3.peg.2727"/>
<dbReference type="PANTHER" id="PTHR30576">
    <property type="entry name" value="COLANIC BIOSYNTHESIS UDP-GLUCOSE LIPID CARRIER TRANSFERASE"/>
    <property type="match status" value="1"/>
</dbReference>
<proteinExistence type="inferred from homology"/>
<evidence type="ECO:0000256" key="9">
    <source>
        <dbReference type="SAM" id="Phobius"/>
    </source>
</evidence>
<dbReference type="InterPro" id="IPR003362">
    <property type="entry name" value="Bact_transf"/>
</dbReference>
<keyword evidence="7 9" id="KW-0472">Membrane</keyword>
<evidence type="ECO:0000256" key="2">
    <source>
        <dbReference type="ARBA" id="ARBA00006464"/>
    </source>
</evidence>
<evidence type="ECO:0000313" key="13">
    <source>
        <dbReference type="Proteomes" id="UP000024547"/>
    </source>
</evidence>
<evidence type="ECO:0000256" key="1">
    <source>
        <dbReference type="ARBA" id="ARBA00004236"/>
    </source>
</evidence>
<evidence type="ECO:0000256" key="8">
    <source>
        <dbReference type="ARBA" id="ARBA00023169"/>
    </source>
</evidence>
<reference evidence="11 14" key="2">
    <citation type="journal article" date="2018" name="Nat. Biotechnol.">
        <title>A standardized bacterial taxonomy based on genome phylogeny substantially revises the tree of life.</title>
        <authorList>
            <person name="Parks D.H."/>
            <person name="Chuvochina M."/>
            <person name="Waite D.W."/>
            <person name="Rinke C."/>
            <person name="Skarshewski A."/>
            <person name="Chaumeil P.A."/>
            <person name="Hugenholtz P."/>
        </authorList>
    </citation>
    <scope>NUCLEOTIDE SEQUENCE [LARGE SCALE GENOMIC DNA]</scope>
    <source>
        <strain evidence="11">UBA8557</strain>
    </source>
</reference>
<dbReference type="Proteomes" id="UP000024547">
    <property type="component" value="Unassembled WGS sequence"/>
</dbReference>
<dbReference type="GeneID" id="92500709"/>
<comment type="similarity">
    <text evidence="2">Belongs to the bacterial sugar transferase family.</text>
</comment>